<dbReference type="STRING" id="1267766.WYH_01979"/>
<sequence length="709" mass="75603">MAGKRQHYVPRLLQRGFLAELDGERIWLHRAGGAARLVGIKDVGTEDWFYSRKGAPGELTLDDAITAFEQDLGKDVAILRTTPPGTSIEPGLAARITVHLVMRTAHLRQTIEHGIDGITNEIETLFTDPMRLGAMMGIDSPMLASAVTEAISSTAQDLVPTGFPAPLSERLLSFFVRERGSELAAQAAATLTPMFPTLFKDLASRVRDSHNAIVAKPLDDHGWVKALTGFHWTIEAGVDLILPDAVALARETGHSLAPLLFTTAADAELILLPVAHDRILVGRRDTATDVDLTTYNAQAAASCQGFFVAASEFDAEGLSATIGSGPAQALAASIAESVHDAEAARRDHDGTDLPRAQPRTFALADFSYCVTLHDFGDDVLAQEYAAILQSVVGALSRDIPLHDLDGVTIAADYGDALAKLDRGDPDLPPVASGALGYGIGVAKPVTVVRDGKPKSHLVLAAGIAAAWTSDDTDLRASSLHLLIKMLAGIAHGTRYADVPPFTPDAMGRELHLAVAHATNGYWSAKQAAFVDPDQGENYADLVITSLDFARNEIGAARARMADDSDVGEASLIALECVSAALNHVADWLGHRDGLAPDQPFAGDDLAARLAPSGLDHWLALFGRDLAASYGEDGAIDLAVVTTLSRHVERLFWSLGIYCWPEGDDIRCVVSDRPLAPLLLPGIDILEDVPKFAPASPNFQLPYDGENVLQ</sequence>
<accession>A0A0F7KTV4</accession>
<name>A0A0F7KTV4_9SPHN</name>
<dbReference type="PATRIC" id="fig|1267766.3.peg.2001"/>
<keyword evidence="2" id="KW-1185">Reference proteome</keyword>
<dbReference type="EMBL" id="CP011452">
    <property type="protein sequence ID" value="AKH43014.1"/>
    <property type="molecule type" value="Genomic_DNA"/>
</dbReference>
<protein>
    <submittedName>
        <fullName evidence="1">Uncharacterized protein</fullName>
    </submittedName>
</protein>
<dbReference type="RefSeq" id="WP_053833521.1">
    <property type="nucleotide sequence ID" value="NZ_CP011452.2"/>
</dbReference>
<dbReference type="AlphaFoldDB" id="A0A0F7KTV4"/>
<evidence type="ECO:0000313" key="2">
    <source>
        <dbReference type="Proteomes" id="UP000034392"/>
    </source>
</evidence>
<organism evidence="1 2">
    <name type="scientific">Croceibacterium atlanticum</name>
    <dbReference type="NCBI Taxonomy" id="1267766"/>
    <lineage>
        <taxon>Bacteria</taxon>
        <taxon>Pseudomonadati</taxon>
        <taxon>Pseudomonadota</taxon>
        <taxon>Alphaproteobacteria</taxon>
        <taxon>Sphingomonadales</taxon>
        <taxon>Erythrobacteraceae</taxon>
        <taxon>Croceibacterium</taxon>
    </lineage>
</organism>
<dbReference type="Proteomes" id="UP000034392">
    <property type="component" value="Chromosome"/>
</dbReference>
<dbReference type="KEGG" id="aay:WYH_01979"/>
<dbReference type="OrthoDB" id="509512at2"/>
<evidence type="ECO:0000313" key="1">
    <source>
        <dbReference type="EMBL" id="AKH43014.1"/>
    </source>
</evidence>
<gene>
    <name evidence="1" type="ORF">WYH_01979</name>
</gene>
<proteinExistence type="predicted"/>
<reference evidence="1" key="1">
    <citation type="submission" date="2015-05" db="EMBL/GenBank/DDBJ databases">
        <title>The complete genome of Altererythrobacter atlanticus strain 26DY36.</title>
        <authorList>
            <person name="Wu Y.-H."/>
            <person name="Cheng H."/>
            <person name="Wu X.-W."/>
        </authorList>
    </citation>
    <scope>NUCLEOTIDE SEQUENCE [LARGE SCALE GENOMIC DNA]</scope>
    <source>
        <strain evidence="1">26DY36</strain>
    </source>
</reference>